<name>A0A9N9NS27_9GLOM</name>
<evidence type="ECO:0000313" key="2">
    <source>
        <dbReference type="EMBL" id="CAG8755091.1"/>
    </source>
</evidence>
<dbReference type="Proteomes" id="UP000789342">
    <property type="component" value="Unassembled WGS sequence"/>
</dbReference>
<dbReference type="EMBL" id="CAJVPV010037481">
    <property type="protein sequence ID" value="CAG8755091.1"/>
    <property type="molecule type" value="Genomic_DNA"/>
</dbReference>
<keyword evidence="3" id="KW-1185">Reference proteome</keyword>
<feature type="compositionally biased region" description="Low complexity" evidence="1">
    <location>
        <begin position="63"/>
        <end position="75"/>
    </location>
</feature>
<evidence type="ECO:0000256" key="1">
    <source>
        <dbReference type="SAM" id="MobiDB-lite"/>
    </source>
</evidence>
<feature type="region of interest" description="Disordered" evidence="1">
    <location>
        <begin position="1"/>
        <end position="110"/>
    </location>
</feature>
<evidence type="ECO:0000313" key="3">
    <source>
        <dbReference type="Proteomes" id="UP000789342"/>
    </source>
</evidence>
<protein>
    <submittedName>
        <fullName evidence="2">4265_t:CDS:1</fullName>
    </submittedName>
</protein>
<proteinExistence type="predicted"/>
<comment type="caution">
    <text evidence="2">The sequence shown here is derived from an EMBL/GenBank/DDBJ whole genome shotgun (WGS) entry which is preliminary data.</text>
</comment>
<sequence length="110" mass="11597">MDSRKASISHVMNDNPIVPPSPDRRHNHPHQQQQSSNSGAGGFSLRKILVDDGAAAHSHPHQHASPPQHSQPYHHGSANAGGDGSVYGGDYSAGTRGQSELDDVGHQSAL</sequence>
<gene>
    <name evidence="2" type="ORF">AMORRO_LOCUS15549</name>
</gene>
<reference evidence="2" key="1">
    <citation type="submission" date="2021-06" db="EMBL/GenBank/DDBJ databases">
        <authorList>
            <person name="Kallberg Y."/>
            <person name="Tangrot J."/>
            <person name="Rosling A."/>
        </authorList>
    </citation>
    <scope>NUCLEOTIDE SEQUENCE</scope>
    <source>
        <strain evidence="2">CL551</strain>
    </source>
</reference>
<dbReference type="AlphaFoldDB" id="A0A9N9NS27"/>
<accession>A0A9N9NS27</accession>
<organism evidence="2 3">
    <name type="scientific">Acaulospora morrowiae</name>
    <dbReference type="NCBI Taxonomy" id="94023"/>
    <lineage>
        <taxon>Eukaryota</taxon>
        <taxon>Fungi</taxon>
        <taxon>Fungi incertae sedis</taxon>
        <taxon>Mucoromycota</taxon>
        <taxon>Glomeromycotina</taxon>
        <taxon>Glomeromycetes</taxon>
        <taxon>Diversisporales</taxon>
        <taxon>Acaulosporaceae</taxon>
        <taxon>Acaulospora</taxon>
    </lineage>
</organism>